<dbReference type="PANTHER" id="PTHR11573">
    <property type="entry name" value="RIBONUCLEOSIDE-DIPHOSPHATE REDUCTASE LARGE CHAIN"/>
    <property type="match status" value="1"/>
</dbReference>
<comment type="caution">
    <text evidence="9">The sequence shown here is derived from an EMBL/GenBank/DDBJ whole genome shotgun (WGS) entry which is preliminary data.</text>
</comment>
<evidence type="ECO:0000313" key="10">
    <source>
        <dbReference type="Proteomes" id="UP000253314"/>
    </source>
</evidence>
<evidence type="ECO:0000256" key="6">
    <source>
        <dbReference type="RuleBase" id="RU003410"/>
    </source>
</evidence>
<comment type="similarity">
    <text evidence="1 6">Belongs to the ribonucleoside diphosphate reductase large chain family.</text>
</comment>
<evidence type="ECO:0000256" key="4">
    <source>
        <dbReference type="ARBA" id="ARBA00023116"/>
    </source>
</evidence>
<dbReference type="GO" id="GO:0004748">
    <property type="term" value="F:ribonucleoside-diphosphate reductase activity, thioredoxin disulfide as acceptor"/>
    <property type="evidence" value="ECO:0007669"/>
    <property type="project" value="UniProtKB-EC"/>
</dbReference>
<protein>
    <recommendedName>
        <fullName evidence="2 6">Ribonucleoside-diphosphate reductase</fullName>
        <ecNumber evidence="2 6">1.17.4.1</ecNumber>
    </recommendedName>
</protein>
<name>A0A366XXG6_9BACI</name>
<sequence length="288" mass="32284">MSSITRSQQPRVIDQSYVTELIQEVLSRYPHLEGDVFLEKSLKGFEIKEGASPQEIFNMIILHALDEIDAQHPDWTYAASAIYLENLYVQAAESRGYNADDQYGSLNELLQTLTEKGIYNQKILNCYSTEEILELEEAIDPRKDQLFTYIGIRTLADRYLARSHDGAVYELPQERFMIIAMTLMLEEQKEKRLELVKEAYWALSNLYMTVATPTLSNAGKSYGQLSSCFIDTIDDSLRGIYDSNTDIATLSKNGGGIGAYVGKIRSRGSDIKGFKGTSSGVNVSPLAV</sequence>
<dbReference type="SUPFAM" id="SSF51998">
    <property type="entry name" value="PFL-like glycyl radical enzymes"/>
    <property type="match status" value="1"/>
</dbReference>
<dbReference type="UniPathway" id="UPA00326"/>
<dbReference type="Pfam" id="PF02867">
    <property type="entry name" value="Ribonuc_red_lgC"/>
    <property type="match status" value="1"/>
</dbReference>
<feature type="domain" description="Ribonucleotide reductase large subunit N-terminal" evidence="7">
    <location>
        <begin position="146"/>
        <end position="222"/>
    </location>
</feature>
<dbReference type="InterPro" id="IPR008926">
    <property type="entry name" value="RNR_R1-su_N"/>
</dbReference>
<dbReference type="SUPFAM" id="SSF48168">
    <property type="entry name" value="R1 subunit of ribonucleotide reductase, N-terminal domain"/>
    <property type="match status" value="1"/>
</dbReference>
<evidence type="ECO:0000259" key="7">
    <source>
        <dbReference type="Pfam" id="PF00317"/>
    </source>
</evidence>
<dbReference type="EMBL" id="QOCW01000005">
    <property type="protein sequence ID" value="RBW70336.1"/>
    <property type="molecule type" value="Genomic_DNA"/>
</dbReference>
<dbReference type="Pfam" id="PF00317">
    <property type="entry name" value="Ribonuc_red_lgN"/>
    <property type="match status" value="1"/>
</dbReference>
<dbReference type="Gene3D" id="3.20.70.20">
    <property type="match status" value="1"/>
</dbReference>
<dbReference type="EC" id="1.17.4.1" evidence="2 6"/>
<evidence type="ECO:0000256" key="5">
    <source>
        <dbReference type="ARBA" id="ARBA00047754"/>
    </source>
</evidence>
<dbReference type="InterPro" id="IPR013509">
    <property type="entry name" value="RNR_lsu_N"/>
</dbReference>
<comment type="catalytic activity">
    <reaction evidence="5 6">
        <text>a 2'-deoxyribonucleoside 5'-diphosphate + [thioredoxin]-disulfide + H2O = a ribonucleoside 5'-diphosphate + [thioredoxin]-dithiol</text>
        <dbReference type="Rhea" id="RHEA:23252"/>
        <dbReference type="Rhea" id="RHEA-COMP:10698"/>
        <dbReference type="Rhea" id="RHEA-COMP:10700"/>
        <dbReference type="ChEBI" id="CHEBI:15377"/>
        <dbReference type="ChEBI" id="CHEBI:29950"/>
        <dbReference type="ChEBI" id="CHEBI:50058"/>
        <dbReference type="ChEBI" id="CHEBI:57930"/>
        <dbReference type="ChEBI" id="CHEBI:73316"/>
        <dbReference type="EC" id="1.17.4.1"/>
    </reaction>
</comment>
<organism evidence="9 10">
    <name type="scientific">Bacillus taeanensis</name>
    <dbReference type="NCBI Taxonomy" id="273032"/>
    <lineage>
        <taxon>Bacteria</taxon>
        <taxon>Bacillati</taxon>
        <taxon>Bacillota</taxon>
        <taxon>Bacilli</taxon>
        <taxon>Bacillales</taxon>
        <taxon>Bacillaceae</taxon>
        <taxon>Bacillus</taxon>
    </lineage>
</organism>
<evidence type="ECO:0000259" key="8">
    <source>
        <dbReference type="Pfam" id="PF02867"/>
    </source>
</evidence>
<dbReference type="AlphaFoldDB" id="A0A366XXG6"/>
<reference evidence="9 10" key="1">
    <citation type="submission" date="2018-07" db="EMBL/GenBank/DDBJ databases">
        <title>Lottiidibacillus patelloidae gen. nov., sp. nov., isolated from the intestinal tract of a marine limpet and the reclassification of B. taeanensis BH030017T, B. algicola KMM 3737T and B. hwajinpoensis SW-72T as genus Lottiidibacillus.</title>
        <authorList>
            <person name="Liu R."/>
            <person name="Huang Z."/>
        </authorList>
    </citation>
    <scope>NUCLEOTIDE SEQUENCE [LARGE SCALE GENOMIC DNA]</scope>
    <source>
        <strain evidence="9 10">BH030017</strain>
    </source>
</reference>
<keyword evidence="4 6" id="KW-0215">Deoxyribonucleotide synthesis</keyword>
<dbReference type="Proteomes" id="UP000253314">
    <property type="component" value="Unassembled WGS sequence"/>
</dbReference>
<evidence type="ECO:0000256" key="2">
    <source>
        <dbReference type="ARBA" id="ARBA00012274"/>
    </source>
</evidence>
<dbReference type="InterPro" id="IPR000788">
    <property type="entry name" value="RNR_lg_C"/>
</dbReference>
<evidence type="ECO:0000313" key="9">
    <source>
        <dbReference type="EMBL" id="RBW70336.1"/>
    </source>
</evidence>
<dbReference type="InterPro" id="IPR039718">
    <property type="entry name" value="Rrm1"/>
</dbReference>
<keyword evidence="3 6" id="KW-0560">Oxidoreductase</keyword>
<keyword evidence="10" id="KW-1185">Reference proteome</keyword>
<feature type="domain" description="Ribonucleotide reductase large subunit C-terminal" evidence="8">
    <location>
        <begin position="226"/>
        <end position="281"/>
    </location>
</feature>
<dbReference type="GO" id="GO:0009263">
    <property type="term" value="P:deoxyribonucleotide biosynthetic process"/>
    <property type="evidence" value="ECO:0007669"/>
    <property type="project" value="UniProtKB-KW"/>
</dbReference>
<evidence type="ECO:0000256" key="1">
    <source>
        <dbReference type="ARBA" id="ARBA00010406"/>
    </source>
</evidence>
<accession>A0A366XXG6</accession>
<gene>
    <name evidence="9" type="ORF">DS031_07145</name>
</gene>
<dbReference type="PANTHER" id="PTHR11573:SF6">
    <property type="entry name" value="RIBONUCLEOSIDE-DIPHOSPHATE REDUCTASE LARGE SUBUNIT"/>
    <property type="match status" value="1"/>
</dbReference>
<evidence type="ECO:0000256" key="3">
    <source>
        <dbReference type="ARBA" id="ARBA00023002"/>
    </source>
</evidence>
<dbReference type="OrthoDB" id="9762933at2"/>
<proteinExistence type="inferred from homology"/>
<dbReference type="GO" id="GO:0005524">
    <property type="term" value="F:ATP binding"/>
    <property type="evidence" value="ECO:0007669"/>
    <property type="project" value="InterPro"/>
</dbReference>
<dbReference type="GO" id="GO:0005971">
    <property type="term" value="C:ribonucleoside-diphosphate reductase complex"/>
    <property type="evidence" value="ECO:0007669"/>
    <property type="project" value="TreeGrafter"/>
</dbReference>
<comment type="function">
    <text evidence="6">Provides the precursors necessary for DNA synthesis. Catalyzes the biosynthesis of deoxyribonucleotides from the corresponding ribonucleotides.</text>
</comment>